<dbReference type="InterPro" id="IPR002347">
    <property type="entry name" value="SDR_fam"/>
</dbReference>
<dbReference type="STRING" id="1218492.JG30_15880"/>
<dbReference type="Gene3D" id="3.40.50.720">
    <property type="entry name" value="NAD(P)-binding Rossmann-like Domain"/>
    <property type="match status" value="1"/>
</dbReference>
<dbReference type="HOGENOM" id="CLU_010194_1_1_9"/>
<comment type="caution">
    <text evidence="3">The sequence shown here is derived from an EMBL/GenBank/DDBJ whole genome shotgun (WGS) entry which is preliminary data.</text>
</comment>
<accession>A0A0F4LS94</accession>
<comment type="similarity">
    <text evidence="1">Belongs to the short-chain dehydrogenases/reductases (SDR) family.</text>
</comment>
<evidence type="ECO:0000313" key="4">
    <source>
        <dbReference type="Proteomes" id="UP000033558"/>
    </source>
</evidence>
<gene>
    <name evidence="3" type="ORF">JG30_15880</name>
</gene>
<dbReference type="InterPro" id="IPR036291">
    <property type="entry name" value="NAD(P)-bd_dom_sf"/>
</dbReference>
<sequence>MFKYEKVNGDFDVKGKVAIVLGGAGGIGEAVVRMYAKKGAKVTIADTKDNVKELAAQISKEYNTPTLGLNVDDTNQASVDQMVSQTVDAFGQVNILAAMPGFVELHRATDMPIDIIEKHININAIGVFRACQAVANQMIKQGNGGKIVCITSQADFIAINQHVAYTMSKASLLGMIKVCAYEWADYGININGIAPTVVNTPLGEKAWQGKVKDDMIQQIPAKRFAEPDEIAAAVLFLSTPESNMITGEDLVVDGGFTIH</sequence>
<evidence type="ECO:0000313" key="3">
    <source>
        <dbReference type="EMBL" id="KJY60461.1"/>
    </source>
</evidence>
<keyword evidence="4" id="KW-1185">Reference proteome</keyword>
<dbReference type="EMBL" id="JXJQ01000011">
    <property type="protein sequence ID" value="KJY60461.1"/>
    <property type="molecule type" value="Genomic_DNA"/>
</dbReference>
<evidence type="ECO:0000256" key="1">
    <source>
        <dbReference type="ARBA" id="ARBA00006484"/>
    </source>
</evidence>
<dbReference type="PANTHER" id="PTHR24321:SF8">
    <property type="entry name" value="ESTRADIOL 17-BETA-DEHYDROGENASE 8-RELATED"/>
    <property type="match status" value="1"/>
</dbReference>
<dbReference type="GO" id="GO:0008206">
    <property type="term" value="P:bile acid metabolic process"/>
    <property type="evidence" value="ECO:0007669"/>
    <property type="project" value="UniProtKB-ARBA"/>
</dbReference>
<dbReference type="SUPFAM" id="SSF51735">
    <property type="entry name" value="NAD(P)-binding Rossmann-fold domains"/>
    <property type="match status" value="1"/>
</dbReference>
<dbReference type="Proteomes" id="UP000033558">
    <property type="component" value="Unassembled WGS sequence"/>
</dbReference>
<dbReference type="PRINTS" id="PR00081">
    <property type="entry name" value="GDHRDH"/>
</dbReference>
<dbReference type="PANTHER" id="PTHR24321">
    <property type="entry name" value="DEHYDROGENASES, SHORT CHAIN"/>
    <property type="match status" value="1"/>
</dbReference>
<dbReference type="FunFam" id="3.40.50.720:FF:000084">
    <property type="entry name" value="Short-chain dehydrogenase reductase"/>
    <property type="match status" value="1"/>
</dbReference>
<keyword evidence="2" id="KW-0560">Oxidoreductase</keyword>
<proteinExistence type="inferred from homology"/>
<reference evidence="3 4" key="1">
    <citation type="submission" date="2015-01" db="EMBL/GenBank/DDBJ databases">
        <title>Comparative genomics of the lactic acid bacteria isolated from the honey bee gut.</title>
        <authorList>
            <person name="Ellegaard K.M."/>
            <person name="Tamarit D."/>
            <person name="Javelind E."/>
            <person name="Olofsson T."/>
            <person name="Andersson S.G."/>
            <person name="Vasquez A."/>
        </authorList>
    </citation>
    <scope>NUCLEOTIDE SEQUENCE [LARGE SCALE GENOMIC DNA]</scope>
    <source>
        <strain evidence="3 4">Bin4</strain>
    </source>
</reference>
<dbReference type="GO" id="GO:0016491">
    <property type="term" value="F:oxidoreductase activity"/>
    <property type="evidence" value="ECO:0007669"/>
    <property type="project" value="UniProtKB-KW"/>
</dbReference>
<dbReference type="OrthoDB" id="9803333at2"/>
<dbReference type="RefSeq" id="WP_046317815.1">
    <property type="nucleotide sequence ID" value="NZ_JAMBKK010000015.1"/>
</dbReference>
<evidence type="ECO:0000256" key="2">
    <source>
        <dbReference type="ARBA" id="ARBA00023002"/>
    </source>
</evidence>
<dbReference type="Pfam" id="PF13561">
    <property type="entry name" value="adh_short_C2"/>
    <property type="match status" value="1"/>
</dbReference>
<organism evidence="3 4">
    <name type="scientific">Bombilactobacillus mellifer</name>
    <dbReference type="NCBI Taxonomy" id="1218492"/>
    <lineage>
        <taxon>Bacteria</taxon>
        <taxon>Bacillati</taxon>
        <taxon>Bacillota</taxon>
        <taxon>Bacilli</taxon>
        <taxon>Lactobacillales</taxon>
        <taxon>Lactobacillaceae</taxon>
        <taxon>Bombilactobacillus</taxon>
    </lineage>
</organism>
<dbReference type="AlphaFoldDB" id="A0A0F4LS94"/>
<dbReference type="PATRIC" id="fig|1218492.5.peg.1645"/>
<protein>
    <submittedName>
        <fullName evidence="3">Uncharacterized protein</fullName>
    </submittedName>
</protein>
<name>A0A0F4LS94_9LACO</name>
<dbReference type="CDD" id="cd05233">
    <property type="entry name" value="SDR_c"/>
    <property type="match status" value="1"/>
</dbReference>